<dbReference type="Proteomes" id="UP000886523">
    <property type="component" value="Unassembled WGS sequence"/>
</dbReference>
<evidence type="ECO:0000256" key="1">
    <source>
        <dbReference type="SAM" id="Phobius"/>
    </source>
</evidence>
<dbReference type="OrthoDB" id="2535105at2759"/>
<organism evidence="3 4">
    <name type="scientific">Hydnum rufescens UP504</name>
    <dbReference type="NCBI Taxonomy" id="1448309"/>
    <lineage>
        <taxon>Eukaryota</taxon>
        <taxon>Fungi</taxon>
        <taxon>Dikarya</taxon>
        <taxon>Basidiomycota</taxon>
        <taxon>Agaricomycotina</taxon>
        <taxon>Agaricomycetes</taxon>
        <taxon>Cantharellales</taxon>
        <taxon>Hydnaceae</taxon>
        <taxon>Hydnum</taxon>
    </lineage>
</organism>
<dbReference type="InterPro" id="IPR045339">
    <property type="entry name" value="DUF6534"/>
</dbReference>
<protein>
    <recommendedName>
        <fullName evidence="2">DUF6534 domain-containing protein</fullName>
    </recommendedName>
</protein>
<evidence type="ECO:0000313" key="3">
    <source>
        <dbReference type="EMBL" id="KAF9502965.1"/>
    </source>
</evidence>
<keyword evidence="4" id="KW-1185">Reference proteome</keyword>
<comment type="caution">
    <text evidence="3">The sequence shown here is derived from an EMBL/GenBank/DDBJ whole genome shotgun (WGS) entry which is preliminary data.</text>
</comment>
<feature type="transmembrane region" description="Helical" evidence="1">
    <location>
        <begin position="20"/>
        <end position="41"/>
    </location>
</feature>
<evidence type="ECO:0000259" key="2">
    <source>
        <dbReference type="Pfam" id="PF20152"/>
    </source>
</evidence>
<proteinExistence type="predicted"/>
<dbReference type="AlphaFoldDB" id="A0A9P6ACQ8"/>
<name>A0A9P6ACQ8_9AGAM</name>
<dbReference type="PROSITE" id="PS51257">
    <property type="entry name" value="PROKAR_LIPOPROTEIN"/>
    <property type="match status" value="1"/>
</dbReference>
<accession>A0A9P6ACQ8</accession>
<sequence>MISRIVAWHRTDSVINRMVLYTISTGLIPSVLSCFLLVMFAKYGFHFSEIAIGMPLGAFYSITMLAKYLHIIRPHYTRDAETT</sequence>
<gene>
    <name evidence="3" type="ORF">BS47DRAFT_913500</name>
</gene>
<dbReference type="EMBL" id="MU129499">
    <property type="protein sequence ID" value="KAF9502965.1"/>
    <property type="molecule type" value="Genomic_DNA"/>
</dbReference>
<dbReference type="Pfam" id="PF20152">
    <property type="entry name" value="DUF6534"/>
    <property type="match status" value="1"/>
</dbReference>
<keyword evidence="1" id="KW-0472">Membrane</keyword>
<feature type="transmembrane region" description="Helical" evidence="1">
    <location>
        <begin position="47"/>
        <end position="69"/>
    </location>
</feature>
<keyword evidence="1" id="KW-1133">Transmembrane helix</keyword>
<feature type="domain" description="DUF6534" evidence="2">
    <location>
        <begin position="9"/>
        <end position="66"/>
    </location>
</feature>
<evidence type="ECO:0000313" key="4">
    <source>
        <dbReference type="Proteomes" id="UP000886523"/>
    </source>
</evidence>
<reference evidence="3" key="1">
    <citation type="journal article" date="2020" name="Nat. Commun.">
        <title>Large-scale genome sequencing of mycorrhizal fungi provides insights into the early evolution of symbiotic traits.</title>
        <authorList>
            <person name="Miyauchi S."/>
            <person name="Kiss E."/>
            <person name="Kuo A."/>
            <person name="Drula E."/>
            <person name="Kohler A."/>
            <person name="Sanchez-Garcia M."/>
            <person name="Morin E."/>
            <person name="Andreopoulos B."/>
            <person name="Barry K.W."/>
            <person name="Bonito G."/>
            <person name="Buee M."/>
            <person name="Carver A."/>
            <person name="Chen C."/>
            <person name="Cichocki N."/>
            <person name="Clum A."/>
            <person name="Culley D."/>
            <person name="Crous P.W."/>
            <person name="Fauchery L."/>
            <person name="Girlanda M."/>
            <person name="Hayes R.D."/>
            <person name="Keri Z."/>
            <person name="LaButti K."/>
            <person name="Lipzen A."/>
            <person name="Lombard V."/>
            <person name="Magnuson J."/>
            <person name="Maillard F."/>
            <person name="Murat C."/>
            <person name="Nolan M."/>
            <person name="Ohm R.A."/>
            <person name="Pangilinan J."/>
            <person name="Pereira M.F."/>
            <person name="Perotto S."/>
            <person name="Peter M."/>
            <person name="Pfister S."/>
            <person name="Riley R."/>
            <person name="Sitrit Y."/>
            <person name="Stielow J.B."/>
            <person name="Szollosi G."/>
            <person name="Zifcakova L."/>
            <person name="Stursova M."/>
            <person name="Spatafora J.W."/>
            <person name="Tedersoo L."/>
            <person name="Vaario L.M."/>
            <person name="Yamada A."/>
            <person name="Yan M."/>
            <person name="Wang P."/>
            <person name="Xu J."/>
            <person name="Bruns T."/>
            <person name="Baldrian P."/>
            <person name="Vilgalys R."/>
            <person name="Dunand C."/>
            <person name="Henrissat B."/>
            <person name="Grigoriev I.V."/>
            <person name="Hibbett D."/>
            <person name="Nagy L.G."/>
            <person name="Martin F.M."/>
        </authorList>
    </citation>
    <scope>NUCLEOTIDE SEQUENCE</scope>
    <source>
        <strain evidence="3">UP504</strain>
    </source>
</reference>
<keyword evidence="1" id="KW-0812">Transmembrane</keyword>